<comment type="caution">
    <text evidence="4">The sequence shown here is derived from an EMBL/GenBank/DDBJ whole genome shotgun (WGS) entry which is preliminary data.</text>
</comment>
<dbReference type="GO" id="GO:0005085">
    <property type="term" value="F:guanyl-nucleotide exchange factor activity"/>
    <property type="evidence" value="ECO:0007669"/>
    <property type="project" value="InterPro"/>
</dbReference>
<feature type="region of interest" description="Disordered" evidence="2">
    <location>
        <begin position="1"/>
        <end position="25"/>
    </location>
</feature>
<dbReference type="SUPFAM" id="SSF48065">
    <property type="entry name" value="DBL homology domain (DH-domain)"/>
    <property type="match status" value="1"/>
</dbReference>
<feature type="coiled-coil region" evidence="1">
    <location>
        <begin position="299"/>
        <end position="342"/>
    </location>
</feature>
<gene>
    <name evidence="4" type="ORF">INT43_002875</name>
</gene>
<evidence type="ECO:0000256" key="1">
    <source>
        <dbReference type="SAM" id="Coils"/>
    </source>
</evidence>
<dbReference type="AlphaFoldDB" id="A0A8H7Q5N7"/>
<dbReference type="GO" id="GO:0005737">
    <property type="term" value="C:cytoplasm"/>
    <property type="evidence" value="ECO:0007669"/>
    <property type="project" value="TreeGrafter"/>
</dbReference>
<dbReference type="InterPro" id="IPR035899">
    <property type="entry name" value="DBL_dom_sf"/>
</dbReference>
<dbReference type="EMBL" id="JAEPQZ010000001">
    <property type="protein sequence ID" value="KAG2186437.1"/>
    <property type="molecule type" value="Genomic_DNA"/>
</dbReference>
<keyword evidence="1" id="KW-0175">Coiled coil</keyword>
<dbReference type="Proteomes" id="UP000654370">
    <property type="component" value="Unassembled WGS sequence"/>
</dbReference>
<accession>A0A8H7Q5N7</accession>
<dbReference type="Gene3D" id="1.20.900.10">
    <property type="entry name" value="Dbl homology (DH) domain"/>
    <property type="match status" value="1"/>
</dbReference>
<dbReference type="InterPro" id="IPR001849">
    <property type="entry name" value="PH_domain"/>
</dbReference>
<evidence type="ECO:0000313" key="4">
    <source>
        <dbReference type="EMBL" id="KAG2186437.1"/>
    </source>
</evidence>
<keyword evidence="5" id="KW-1185">Reference proteome</keyword>
<dbReference type="SMART" id="SM00325">
    <property type="entry name" value="RhoGEF"/>
    <property type="match status" value="1"/>
</dbReference>
<dbReference type="CDD" id="cd00160">
    <property type="entry name" value="RhoGEF"/>
    <property type="match status" value="1"/>
</dbReference>
<dbReference type="InterPro" id="IPR011993">
    <property type="entry name" value="PH-like_dom_sf"/>
</dbReference>
<dbReference type="InterPro" id="IPR000219">
    <property type="entry name" value="DH_dom"/>
</dbReference>
<dbReference type="PANTHER" id="PTHR12673">
    <property type="entry name" value="FACIOGENITAL DYSPLASIA PROTEIN"/>
    <property type="match status" value="1"/>
</dbReference>
<dbReference type="SUPFAM" id="SSF50729">
    <property type="entry name" value="PH domain-like"/>
    <property type="match status" value="1"/>
</dbReference>
<evidence type="ECO:0000256" key="2">
    <source>
        <dbReference type="SAM" id="MobiDB-lite"/>
    </source>
</evidence>
<name>A0A8H7Q5N7_MORIS</name>
<dbReference type="PANTHER" id="PTHR12673:SF159">
    <property type="entry name" value="LD03170P"/>
    <property type="match status" value="1"/>
</dbReference>
<reference evidence="4" key="1">
    <citation type="submission" date="2020-12" db="EMBL/GenBank/DDBJ databases">
        <title>Metabolic potential, ecology and presence of endohyphal bacteria is reflected in genomic diversity of Mucoromycotina.</title>
        <authorList>
            <person name="Muszewska A."/>
            <person name="Okrasinska A."/>
            <person name="Steczkiewicz K."/>
            <person name="Drgas O."/>
            <person name="Orlowska M."/>
            <person name="Perlinska-Lenart U."/>
            <person name="Aleksandrzak-Piekarczyk T."/>
            <person name="Szatraj K."/>
            <person name="Zielenkiewicz U."/>
            <person name="Pilsyk S."/>
            <person name="Malc E."/>
            <person name="Mieczkowski P."/>
            <person name="Kruszewska J.S."/>
            <person name="Biernat P."/>
            <person name="Pawlowska J."/>
        </authorList>
    </citation>
    <scope>NUCLEOTIDE SEQUENCE</scope>
    <source>
        <strain evidence="4">WA0000067209</strain>
    </source>
</reference>
<proteinExistence type="predicted"/>
<dbReference type="OrthoDB" id="1716625at2759"/>
<feature type="compositionally biased region" description="Polar residues" evidence="2">
    <location>
        <begin position="11"/>
        <end position="22"/>
    </location>
</feature>
<dbReference type="InterPro" id="IPR051092">
    <property type="entry name" value="FYVE_RhoGEF_PH"/>
</dbReference>
<dbReference type="Gene3D" id="2.30.29.30">
    <property type="entry name" value="Pleckstrin-homology domain (PH domain)/Phosphotyrosine-binding domain (PTB)"/>
    <property type="match status" value="1"/>
</dbReference>
<organism evidence="4 5">
    <name type="scientific">Mortierella isabellina</name>
    <name type="common">Filamentous fungus</name>
    <name type="synonym">Umbelopsis isabellina</name>
    <dbReference type="NCBI Taxonomy" id="91625"/>
    <lineage>
        <taxon>Eukaryota</taxon>
        <taxon>Fungi</taxon>
        <taxon>Fungi incertae sedis</taxon>
        <taxon>Mucoromycota</taxon>
        <taxon>Mucoromycotina</taxon>
        <taxon>Umbelopsidomycetes</taxon>
        <taxon>Umbelopsidales</taxon>
        <taxon>Umbelopsidaceae</taxon>
        <taxon>Umbelopsis</taxon>
    </lineage>
</organism>
<feature type="region of interest" description="Disordered" evidence="2">
    <location>
        <begin position="656"/>
        <end position="725"/>
    </location>
</feature>
<evidence type="ECO:0000259" key="3">
    <source>
        <dbReference type="PROSITE" id="PS50010"/>
    </source>
</evidence>
<feature type="domain" description="DH" evidence="3">
    <location>
        <begin position="135"/>
        <end position="319"/>
    </location>
</feature>
<protein>
    <recommendedName>
        <fullName evidence="3">DH domain-containing protein</fullName>
    </recommendedName>
</protein>
<dbReference type="Pfam" id="PF00621">
    <property type="entry name" value="RhoGEF"/>
    <property type="match status" value="1"/>
</dbReference>
<dbReference type="SMART" id="SM00233">
    <property type="entry name" value="PH"/>
    <property type="match status" value="1"/>
</dbReference>
<dbReference type="PROSITE" id="PS50010">
    <property type="entry name" value="DH_2"/>
    <property type="match status" value="1"/>
</dbReference>
<sequence>MGKFHLPVSPAPTTSSKNQSIPVRQKEPLHFRAASNRIAKKAGNFLSKSHTTVISSDRNSLRSFLPDQPAVKNSPLRRAFSFKDSTQKNKTPNRPLLLDQSQMQRIDVAVSTSTWRQQFREEELNYLALDSEEVQYQEAIYEIIATEADYVNDLKLVYKIFIKEALEWEGLPKPVRLIFSNIYQIIKVHQNLLDELQKRQTAQYPVVKSITDKLRQAIPMFHIYAAYFINFEKAIEIIKQASDSRSDIFGTYLRERNALPDCRNLPLHAFLLKPVQRITKYPLFFKSLLESTKVKAFEHQDLRQLLQEMESAIAKMQEEQAKNEEYQKLEDLEQRIAGFEKIPSFKLAQFGRQLILEGFLTVVNDPNGGTNSPSGSGAFAYSPSVESFNSTNSFYSSKDFQDQNTSRPMLKRRDSAFGSSGSKEIYAFLFNDLLLWTKVKSKPARGANVELHNHTTEPSKAFYGPHAGARLKLCSLPAKVTHIVENVPIFRRPETNVFYMNRNASKSGYLGGSMKSPAVQNQHPFSASYHSLHLDIGSSQHVIEFQPLQFACSVAHRNSETLTFQAISEQAKLEWCSSLNNVLGSHVHRINETDDWWKERQQKKDAAIFNEATLMAPPSYRRTFGDKGVEVQDIVGIVGMLSPSGDSMIPIADVLRNDKDNKSPTSLSDSSKDSSDDSSFMELDADTDMDAAIPPSSFEDYVEPSTAPLEASPFMPRSRAQKQWQNRASKLAMGIQDIRGEVPGKVIRMKFGQPSRQRPSY</sequence>
<evidence type="ECO:0000313" key="5">
    <source>
        <dbReference type="Proteomes" id="UP000654370"/>
    </source>
</evidence>